<evidence type="ECO:0000313" key="4">
    <source>
        <dbReference type="EMBL" id="CAF1006363.1"/>
    </source>
</evidence>
<gene>
    <name evidence="2" type="ORF">BJG266_LOCUS13662</name>
    <name evidence="3" type="ORF">BJG266_LOCUS14811</name>
    <name evidence="4" type="ORF">QVE165_LOCUS15217</name>
    <name evidence="5" type="ORF">QVE165_LOCUS39458</name>
</gene>
<organism evidence="3 7">
    <name type="scientific">Adineta steineri</name>
    <dbReference type="NCBI Taxonomy" id="433720"/>
    <lineage>
        <taxon>Eukaryota</taxon>
        <taxon>Metazoa</taxon>
        <taxon>Spiralia</taxon>
        <taxon>Gnathifera</taxon>
        <taxon>Rotifera</taxon>
        <taxon>Eurotatoria</taxon>
        <taxon>Bdelloidea</taxon>
        <taxon>Adinetida</taxon>
        <taxon>Adinetidae</taxon>
        <taxon>Adineta</taxon>
    </lineage>
</organism>
<evidence type="ECO:0000313" key="5">
    <source>
        <dbReference type="EMBL" id="CAF1438625.1"/>
    </source>
</evidence>
<proteinExistence type="predicted"/>
<evidence type="ECO:0000256" key="1">
    <source>
        <dbReference type="SAM" id="MobiDB-lite"/>
    </source>
</evidence>
<evidence type="ECO:0000313" key="6">
    <source>
        <dbReference type="Proteomes" id="UP000663832"/>
    </source>
</evidence>
<evidence type="ECO:0000313" key="2">
    <source>
        <dbReference type="EMBL" id="CAF0959385.1"/>
    </source>
</evidence>
<feature type="region of interest" description="Disordered" evidence="1">
    <location>
        <begin position="54"/>
        <end position="79"/>
    </location>
</feature>
<dbReference type="EMBL" id="CAJNOI010000063">
    <property type="protein sequence ID" value="CAF0979905.1"/>
    <property type="molecule type" value="Genomic_DNA"/>
</dbReference>
<evidence type="ECO:0000313" key="3">
    <source>
        <dbReference type="EMBL" id="CAF0979905.1"/>
    </source>
</evidence>
<dbReference type="EMBL" id="CAJNOM010000082">
    <property type="protein sequence ID" value="CAF1006363.1"/>
    <property type="molecule type" value="Genomic_DNA"/>
</dbReference>
<comment type="caution">
    <text evidence="3">The sequence shown here is derived from an EMBL/GenBank/DDBJ whole genome shotgun (WGS) entry which is preliminary data.</text>
</comment>
<evidence type="ECO:0000313" key="7">
    <source>
        <dbReference type="Proteomes" id="UP000663877"/>
    </source>
</evidence>
<dbReference type="EMBL" id="CAJNOI010000055">
    <property type="protein sequence ID" value="CAF0959385.1"/>
    <property type="molecule type" value="Genomic_DNA"/>
</dbReference>
<protein>
    <submittedName>
        <fullName evidence="3">Uncharacterized protein</fullName>
    </submittedName>
</protein>
<accession>A0A814F9N0</accession>
<reference evidence="3" key="1">
    <citation type="submission" date="2021-02" db="EMBL/GenBank/DDBJ databases">
        <authorList>
            <person name="Nowell W R."/>
        </authorList>
    </citation>
    <scope>NUCLEOTIDE SEQUENCE</scope>
</reference>
<feature type="compositionally biased region" description="Polar residues" evidence="1">
    <location>
        <begin position="67"/>
        <end position="78"/>
    </location>
</feature>
<sequence length="156" mass="18544">MITYRRLNIQHKMNEANLTKDHLLNLKIHKHREEMFNRKVDRLRKSVEHLQPYIDNDTNDQQTSTTPIHNKSSKQITNHLPLIRSRTNSKDENNFQTFLNQQILNEYKNQLKYDERKAILLKEFDELKHTINDPHSTLSVLAALSRALLYLDSGKK</sequence>
<dbReference type="AlphaFoldDB" id="A0A814F9N0"/>
<feature type="compositionally biased region" description="Low complexity" evidence="1">
    <location>
        <begin position="55"/>
        <end position="66"/>
    </location>
</feature>
<name>A0A814F9N0_9BILA</name>
<dbReference type="EMBL" id="CAJNOM010000438">
    <property type="protein sequence ID" value="CAF1438625.1"/>
    <property type="molecule type" value="Genomic_DNA"/>
</dbReference>
<dbReference type="Proteomes" id="UP000663877">
    <property type="component" value="Unassembled WGS sequence"/>
</dbReference>
<dbReference type="OrthoDB" id="10016619at2759"/>
<dbReference type="Proteomes" id="UP000663832">
    <property type="component" value="Unassembled WGS sequence"/>
</dbReference>
<keyword evidence="6" id="KW-1185">Reference proteome</keyword>